<organism evidence="1 2">
    <name type="scientific">Polyangium jinanense</name>
    <dbReference type="NCBI Taxonomy" id="2829994"/>
    <lineage>
        <taxon>Bacteria</taxon>
        <taxon>Pseudomonadati</taxon>
        <taxon>Myxococcota</taxon>
        <taxon>Polyangia</taxon>
        <taxon>Polyangiales</taxon>
        <taxon>Polyangiaceae</taxon>
        <taxon>Polyangium</taxon>
    </lineage>
</organism>
<gene>
    <name evidence="1" type="ORF">KEG57_10055</name>
</gene>
<protein>
    <submittedName>
        <fullName evidence="1">Uncharacterized protein</fullName>
    </submittedName>
</protein>
<sequence length="139" mass="15502">MEAWATELLEVWTRNRDVIADTMLDATSNNPYLPVKYTREDLMQIFDGARAMMAEDLGGESSELRDTYMNSVVPGLVAGGQPLSAIAGQIVINAIQLQSVLIPAMSEKHRNQAATFFRNWYCRMCMDTVRIGLEQGAKV</sequence>
<comment type="caution">
    <text evidence="1">The sequence shown here is derived from an EMBL/GenBank/DDBJ whole genome shotgun (WGS) entry which is preliminary data.</text>
</comment>
<evidence type="ECO:0000313" key="2">
    <source>
        <dbReference type="Proteomes" id="UP001151081"/>
    </source>
</evidence>
<dbReference type="RefSeq" id="WP_272419465.1">
    <property type="nucleotide sequence ID" value="NZ_JAGTJJ010000003.1"/>
</dbReference>
<dbReference type="Proteomes" id="UP001151081">
    <property type="component" value="Unassembled WGS sequence"/>
</dbReference>
<keyword evidence="2" id="KW-1185">Reference proteome</keyword>
<evidence type="ECO:0000313" key="1">
    <source>
        <dbReference type="EMBL" id="MDC3980840.1"/>
    </source>
</evidence>
<reference evidence="1 2" key="1">
    <citation type="submission" date="2021-04" db="EMBL/GenBank/DDBJ databases">
        <title>Genome analysis of Polyangium sp.</title>
        <authorList>
            <person name="Li Y."/>
            <person name="Wang J."/>
        </authorList>
    </citation>
    <scope>NUCLEOTIDE SEQUENCE [LARGE SCALE GENOMIC DNA]</scope>
    <source>
        <strain evidence="1 2">SDU14</strain>
    </source>
</reference>
<dbReference type="AlphaFoldDB" id="A0A9X4AS73"/>
<accession>A0A9X4AS73</accession>
<dbReference type="EMBL" id="JAGTJJ010000003">
    <property type="protein sequence ID" value="MDC3980840.1"/>
    <property type="molecule type" value="Genomic_DNA"/>
</dbReference>
<name>A0A9X4AS73_9BACT</name>
<proteinExistence type="predicted"/>